<evidence type="ECO:0000313" key="2">
    <source>
        <dbReference type="Proteomes" id="UP000030418"/>
    </source>
</evidence>
<dbReference type="AlphaFoldDB" id="A0A0A2XJH1"/>
<dbReference type="NCBIfam" id="TIGR03761">
    <property type="entry name" value="ICE_PFL4669"/>
    <property type="match status" value="1"/>
</dbReference>
<dbReference type="RefSeq" id="WP_039135426.1">
    <property type="nucleotide sequence ID" value="NZ_JPXY01000024.1"/>
</dbReference>
<accession>A0A0A2XJH1</accession>
<dbReference type="Proteomes" id="UP000030418">
    <property type="component" value="Unassembled WGS sequence"/>
</dbReference>
<dbReference type="Pfam" id="PF08900">
    <property type="entry name" value="AcaB"/>
    <property type="match status" value="1"/>
</dbReference>
<gene>
    <name evidence="1" type="ORF">P375_06025</name>
</gene>
<dbReference type="InterPro" id="IPR014996">
    <property type="entry name" value="AcaB"/>
</dbReference>
<sequence length="243" mass="26861">MADVNSIGALRTDITLTLQTQYATRLWQGKNVNKDNKQITRIISVPVCLSILNRITQHAAQDDPYADAYLMKIESKILSTREKMAKLADKMTDIYAENVPGAIELKNSFNVDPAKIPLAIRSSIGYQLIYLLADFDYFTTVAMTAAHIAIMPRQEVRNLVEQAAHLVRSVFGLIQRYQDAGVSRADMRAGTANALAAIARFGKLPEDILSGKTRSQFAPVNIALFAEAEDNDEKSEAVDKEIG</sequence>
<protein>
    <submittedName>
        <fullName evidence="1">Conjugal transfer protein</fullName>
    </submittedName>
</protein>
<comment type="caution">
    <text evidence="1">The sequence shown here is derived from an EMBL/GenBank/DDBJ whole genome shotgun (WGS) entry which is preliminary data.</text>
</comment>
<organism evidence="1 2">
    <name type="scientific">Gallibacterium genomosp. 2</name>
    <dbReference type="NCBI Taxonomy" id="155517"/>
    <lineage>
        <taxon>Bacteria</taxon>
        <taxon>Pseudomonadati</taxon>
        <taxon>Pseudomonadota</taxon>
        <taxon>Gammaproteobacteria</taxon>
        <taxon>Pasteurellales</taxon>
        <taxon>Pasteurellaceae</taxon>
        <taxon>Gallibacterium</taxon>
    </lineage>
</organism>
<reference evidence="1 2" key="1">
    <citation type="submission" date="2014-08" db="EMBL/GenBank/DDBJ databases">
        <title>Chaperone-usher fimbriae in a diverse selection of Gallibacterium genomes.</title>
        <authorList>
            <person name="Kudirkiene E."/>
            <person name="Bager R.J."/>
            <person name="Johnson T.J."/>
            <person name="Bojesen A.M."/>
        </authorList>
    </citation>
    <scope>NUCLEOTIDE SEQUENCE [LARGE SCALE GENOMIC DNA]</scope>
    <source>
        <strain evidence="1 2">CCM5976</strain>
    </source>
</reference>
<evidence type="ECO:0000313" key="1">
    <source>
        <dbReference type="EMBL" id="KGQ32348.1"/>
    </source>
</evidence>
<proteinExistence type="predicted"/>
<dbReference type="EMBL" id="JPXY01000024">
    <property type="protein sequence ID" value="KGQ32348.1"/>
    <property type="molecule type" value="Genomic_DNA"/>
</dbReference>
<keyword evidence="2" id="KW-1185">Reference proteome</keyword>
<name>A0A0A2XJH1_9PAST</name>